<dbReference type="RefSeq" id="WP_377304783.1">
    <property type="nucleotide sequence ID" value="NZ_CP180191.1"/>
</dbReference>
<evidence type="ECO:0000259" key="1">
    <source>
        <dbReference type="Pfam" id="PF12146"/>
    </source>
</evidence>
<keyword evidence="4" id="KW-1185">Reference proteome</keyword>
<dbReference type="GO" id="GO:0016787">
    <property type="term" value="F:hydrolase activity"/>
    <property type="evidence" value="ECO:0007669"/>
    <property type="project" value="UniProtKB-KW"/>
</dbReference>
<sequence>MTADLIAAPHAAARPALPRSWPVWVASLLAMALYLAVPRPAAAQSDVPVLPRKAALGAQLSELQIGVRIDAVVPNLTAQALGLQVGDVINRLNDTTVRTPAEVAAWLSTQVEGAPVRVTGERNRKPLRLSGTLAGRTREVSTDYHVTYGQVKSERGWLRTIVTAPNAGAAQKHPALMFVQGIGPGTVDFALTADNGYAKVIQPFARSGYVTMRVDKPGVGDSEGGPFAAVDFQQTLDGYRQALKALLARPDVDPERVFLFGHSMGGYWGPLLAREFKLKGIVVSGTAFRTWIEYDLENTRRQGTLGGTTPLDMHNLLQDKALLNSAWLLEGLTPEQIVARYPRLKQLVAESFRPSPSGPQYSGQHARFWQQVAALNMPEVWAGASGHVLALYGASDFLTDASDHEMLVSWVNGLRPETARFVLLANSDHAFLDTPSQRDSLLQWGRPGGKVNTNILPVLNEWVTPLSGVPLKL</sequence>
<dbReference type="EMBL" id="JBHRTI010000007">
    <property type="protein sequence ID" value="MFC3148650.1"/>
    <property type="molecule type" value="Genomic_DNA"/>
</dbReference>
<dbReference type="Gene3D" id="3.40.50.1820">
    <property type="entry name" value="alpha/beta hydrolase"/>
    <property type="match status" value="1"/>
</dbReference>
<evidence type="ECO:0000259" key="2">
    <source>
        <dbReference type="Pfam" id="PF13180"/>
    </source>
</evidence>
<gene>
    <name evidence="3" type="ORF">ACFOEN_13540</name>
</gene>
<dbReference type="InterPro" id="IPR029058">
    <property type="entry name" value="AB_hydrolase_fold"/>
</dbReference>
<dbReference type="PANTHER" id="PTHR43265:SF1">
    <property type="entry name" value="ESTERASE ESTD"/>
    <property type="match status" value="1"/>
</dbReference>
<dbReference type="InterPro" id="IPR022742">
    <property type="entry name" value="Hydrolase_4"/>
</dbReference>
<dbReference type="SUPFAM" id="SSF50156">
    <property type="entry name" value="PDZ domain-like"/>
    <property type="match status" value="1"/>
</dbReference>
<dbReference type="Gene3D" id="2.30.42.10">
    <property type="match status" value="1"/>
</dbReference>
<feature type="domain" description="Serine aminopeptidase S33" evidence="1">
    <location>
        <begin position="196"/>
        <end position="294"/>
    </location>
</feature>
<accession>A0ABV7H4G2</accession>
<dbReference type="SUPFAM" id="SSF53474">
    <property type="entry name" value="alpha/beta-Hydrolases"/>
    <property type="match status" value="1"/>
</dbReference>
<dbReference type="Pfam" id="PF13180">
    <property type="entry name" value="PDZ_2"/>
    <property type="match status" value="1"/>
</dbReference>
<feature type="domain" description="PDZ" evidence="2">
    <location>
        <begin position="55"/>
        <end position="129"/>
    </location>
</feature>
<dbReference type="InterPro" id="IPR053145">
    <property type="entry name" value="AB_hydrolase_Est10"/>
</dbReference>
<dbReference type="InterPro" id="IPR036034">
    <property type="entry name" value="PDZ_sf"/>
</dbReference>
<name>A0ABV7H4G2_9BURK</name>
<dbReference type="InterPro" id="IPR001478">
    <property type="entry name" value="PDZ"/>
</dbReference>
<proteinExistence type="predicted"/>
<evidence type="ECO:0000313" key="3">
    <source>
        <dbReference type="EMBL" id="MFC3148650.1"/>
    </source>
</evidence>
<dbReference type="Proteomes" id="UP001595556">
    <property type="component" value="Unassembled WGS sequence"/>
</dbReference>
<reference evidence="4" key="1">
    <citation type="journal article" date="2019" name="Int. J. Syst. Evol. Microbiol.">
        <title>The Global Catalogue of Microorganisms (GCM) 10K type strain sequencing project: providing services to taxonomists for standard genome sequencing and annotation.</title>
        <authorList>
            <consortium name="The Broad Institute Genomics Platform"/>
            <consortium name="The Broad Institute Genome Sequencing Center for Infectious Disease"/>
            <person name="Wu L."/>
            <person name="Ma J."/>
        </authorList>
    </citation>
    <scope>NUCLEOTIDE SEQUENCE [LARGE SCALE GENOMIC DNA]</scope>
    <source>
        <strain evidence="4">KCTC 52168</strain>
    </source>
</reference>
<evidence type="ECO:0000313" key="4">
    <source>
        <dbReference type="Proteomes" id="UP001595556"/>
    </source>
</evidence>
<keyword evidence="3" id="KW-0378">Hydrolase</keyword>
<dbReference type="PANTHER" id="PTHR43265">
    <property type="entry name" value="ESTERASE ESTD"/>
    <property type="match status" value="1"/>
</dbReference>
<protein>
    <submittedName>
        <fullName evidence="3">Alpha/beta fold hydrolase</fullName>
    </submittedName>
</protein>
<dbReference type="Pfam" id="PF12146">
    <property type="entry name" value="Hydrolase_4"/>
    <property type="match status" value="1"/>
</dbReference>
<comment type="caution">
    <text evidence="3">The sequence shown here is derived from an EMBL/GenBank/DDBJ whole genome shotgun (WGS) entry which is preliminary data.</text>
</comment>
<organism evidence="3 4">
    <name type="scientific">Piscinibacterium candidicorallinum</name>
    <dbReference type="NCBI Taxonomy" id="1793872"/>
    <lineage>
        <taxon>Bacteria</taxon>
        <taxon>Pseudomonadati</taxon>
        <taxon>Pseudomonadota</taxon>
        <taxon>Betaproteobacteria</taxon>
        <taxon>Burkholderiales</taxon>
        <taxon>Piscinibacterium</taxon>
    </lineage>
</organism>